<dbReference type="SMART" id="SM00220">
    <property type="entry name" value="S_TKc"/>
    <property type="match status" value="1"/>
</dbReference>
<evidence type="ECO:0000256" key="4">
    <source>
        <dbReference type="ARBA" id="ARBA00022741"/>
    </source>
</evidence>
<feature type="domain" description="SH3b" evidence="11">
    <location>
        <begin position="559"/>
        <end position="629"/>
    </location>
</feature>
<dbReference type="EC" id="2.7.11.1" evidence="1"/>
<feature type="domain" description="SH3b" evidence="11">
    <location>
        <begin position="468"/>
        <end position="539"/>
    </location>
</feature>
<dbReference type="InterPro" id="IPR003646">
    <property type="entry name" value="SH3-like_bac-type"/>
</dbReference>
<accession>A0A8K2A9B5</accession>
<organism evidence="12 13">
    <name type="scientific">Petrachloros mirabilis ULC683</name>
    <dbReference type="NCBI Taxonomy" id="2781853"/>
    <lineage>
        <taxon>Bacteria</taxon>
        <taxon>Bacillati</taxon>
        <taxon>Cyanobacteriota</taxon>
        <taxon>Cyanophyceae</taxon>
        <taxon>Synechococcales</taxon>
        <taxon>Petrachlorosaceae</taxon>
        <taxon>Petrachloros</taxon>
        <taxon>Petrachloros mirabilis</taxon>
    </lineage>
</organism>
<evidence type="ECO:0000256" key="2">
    <source>
        <dbReference type="ARBA" id="ARBA00022527"/>
    </source>
</evidence>
<reference evidence="12" key="1">
    <citation type="submission" date="2019-12" db="EMBL/GenBank/DDBJ databases">
        <title>High-Quality draft genome sequences of three cyanobacteria isolated from the limestone walls of the Old Cathedral of Coimbra.</title>
        <authorList>
            <person name="Tiago I."/>
            <person name="Soares F."/>
            <person name="Portugal A."/>
        </authorList>
    </citation>
    <scope>NUCLEOTIDE SEQUENCE [LARGE SCALE GENOMIC DNA]</scope>
    <source>
        <strain evidence="12">C</strain>
    </source>
</reference>
<gene>
    <name evidence="12" type="ORF">GS597_16585</name>
</gene>
<dbReference type="PROSITE" id="PS51781">
    <property type="entry name" value="SH3B"/>
    <property type="match status" value="2"/>
</dbReference>
<feature type="compositionally biased region" description="Low complexity" evidence="9">
    <location>
        <begin position="298"/>
        <end position="309"/>
    </location>
</feature>
<dbReference type="PROSITE" id="PS50011">
    <property type="entry name" value="PROTEIN_KINASE_DOM"/>
    <property type="match status" value="1"/>
</dbReference>
<keyword evidence="3" id="KW-0808">Transferase</keyword>
<evidence type="ECO:0000313" key="12">
    <source>
        <dbReference type="EMBL" id="NCJ08094.1"/>
    </source>
</evidence>
<keyword evidence="6" id="KW-0067">ATP-binding</keyword>
<dbReference type="CDD" id="cd14014">
    <property type="entry name" value="STKc_PknB_like"/>
    <property type="match status" value="1"/>
</dbReference>
<dbReference type="Pfam" id="PF00069">
    <property type="entry name" value="Pkinase"/>
    <property type="match status" value="1"/>
</dbReference>
<keyword evidence="2" id="KW-0723">Serine/threonine-protein kinase</keyword>
<name>A0A8K2A9B5_9CYAN</name>
<evidence type="ECO:0000256" key="7">
    <source>
        <dbReference type="ARBA" id="ARBA00047899"/>
    </source>
</evidence>
<dbReference type="PANTHER" id="PTHR24363:SF0">
    <property type="entry name" value="SERINE_THREONINE KINASE LIKE DOMAIN CONTAINING 1"/>
    <property type="match status" value="1"/>
</dbReference>
<dbReference type="RefSeq" id="WP_161826571.1">
    <property type="nucleotide sequence ID" value="NZ_WVIC01000040.1"/>
</dbReference>
<evidence type="ECO:0000256" key="8">
    <source>
        <dbReference type="ARBA" id="ARBA00048679"/>
    </source>
</evidence>
<dbReference type="GO" id="GO:0005524">
    <property type="term" value="F:ATP binding"/>
    <property type="evidence" value="ECO:0007669"/>
    <property type="project" value="UniProtKB-KW"/>
</dbReference>
<evidence type="ECO:0000256" key="5">
    <source>
        <dbReference type="ARBA" id="ARBA00022777"/>
    </source>
</evidence>
<dbReference type="EMBL" id="WVIC01000040">
    <property type="protein sequence ID" value="NCJ08094.1"/>
    <property type="molecule type" value="Genomic_DNA"/>
</dbReference>
<comment type="catalytic activity">
    <reaction evidence="7">
        <text>L-threonyl-[protein] + ATP = O-phospho-L-threonyl-[protein] + ADP + H(+)</text>
        <dbReference type="Rhea" id="RHEA:46608"/>
        <dbReference type="Rhea" id="RHEA-COMP:11060"/>
        <dbReference type="Rhea" id="RHEA-COMP:11605"/>
        <dbReference type="ChEBI" id="CHEBI:15378"/>
        <dbReference type="ChEBI" id="CHEBI:30013"/>
        <dbReference type="ChEBI" id="CHEBI:30616"/>
        <dbReference type="ChEBI" id="CHEBI:61977"/>
        <dbReference type="ChEBI" id="CHEBI:456216"/>
        <dbReference type="EC" id="2.7.11.1"/>
    </reaction>
</comment>
<proteinExistence type="predicted"/>
<dbReference type="PANTHER" id="PTHR24363">
    <property type="entry name" value="SERINE/THREONINE PROTEIN KINASE"/>
    <property type="match status" value="1"/>
</dbReference>
<dbReference type="Gene3D" id="1.10.510.10">
    <property type="entry name" value="Transferase(Phosphotransferase) domain 1"/>
    <property type="match status" value="1"/>
</dbReference>
<keyword evidence="13" id="KW-1185">Reference proteome</keyword>
<feature type="compositionally biased region" description="Polar residues" evidence="9">
    <location>
        <begin position="321"/>
        <end position="341"/>
    </location>
</feature>
<dbReference type="AlphaFoldDB" id="A0A8K2A9B5"/>
<dbReference type="SUPFAM" id="SSF56112">
    <property type="entry name" value="Protein kinase-like (PK-like)"/>
    <property type="match status" value="1"/>
</dbReference>
<feature type="region of interest" description="Disordered" evidence="9">
    <location>
        <begin position="298"/>
        <end position="357"/>
    </location>
</feature>
<dbReference type="GO" id="GO:0004674">
    <property type="term" value="F:protein serine/threonine kinase activity"/>
    <property type="evidence" value="ECO:0007669"/>
    <property type="project" value="UniProtKB-KW"/>
</dbReference>
<comment type="caution">
    <text evidence="12">The sequence shown here is derived from an EMBL/GenBank/DDBJ whole genome shotgun (WGS) entry which is preliminary data.</text>
</comment>
<dbReference type="Proteomes" id="UP000607397">
    <property type="component" value="Unassembled WGS sequence"/>
</dbReference>
<feature type="compositionally biased region" description="Pro residues" evidence="9">
    <location>
        <begin position="541"/>
        <end position="556"/>
    </location>
</feature>
<evidence type="ECO:0000259" key="10">
    <source>
        <dbReference type="PROSITE" id="PS50011"/>
    </source>
</evidence>
<dbReference type="InterPro" id="IPR011009">
    <property type="entry name" value="Kinase-like_dom_sf"/>
</dbReference>
<dbReference type="PROSITE" id="PS00108">
    <property type="entry name" value="PROTEIN_KINASE_ST"/>
    <property type="match status" value="1"/>
</dbReference>
<evidence type="ECO:0000256" key="9">
    <source>
        <dbReference type="SAM" id="MobiDB-lite"/>
    </source>
</evidence>
<evidence type="ECO:0000256" key="3">
    <source>
        <dbReference type="ARBA" id="ARBA00022679"/>
    </source>
</evidence>
<evidence type="ECO:0000256" key="1">
    <source>
        <dbReference type="ARBA" id="ARBA00012513"/>
    </source>
</evidence>
<dbReference type="Gene3D" id="2.30.30.40">
    <property type="entry name" value="SH3 Domains"/>
    <property type="match status" value="2"/>
</dbReference>
<dbReference type="SMART" id="SM00287">
    <property type="entry name" value="SH3b"/>
    <property type="match status" value="2"/>
</dbReference>
<dbReference type="InterPro" id="IPR000719">
    <property type="entry name" value="Prot_kinase_dom"/>
</dbReference>
<dbReference type="Gene3D" id="3.30.200.20">
    <property type="entry name" value="Phosphorylase Kinase, domain 1"/>
    <property type="match status" value="1"/>
</dbReference>
<evidence type="ECO:0000256" key="6">
    <source>
        <dbReference type="ARBA" id="ARBA00022840"/>
    </source>
</evidence>
<keyword evidence="5 12" id="KW-0418">Kinase</keyword>
<dbReference type="Pfam" id="PF08239">
    <property type="entry name" value="SH3_3"/>
    <property type="match status" value="1"/>
</dbReference>
<feature type="region of interest" description="Disordered" evidence="9">
    <location>
        <begin position="538"/>
        <end position="579"/>
    </location>
</feature>
<feature type="region of interest" description="Disordered" evidence="9">
    <location>
        <begin position="400"/>
        <end position="486"/>
    </location>
</feature>
<keyword evidence="4" id="KW-0547">Nucleotide-binding</keyword>
<comment type="catalytic activity">
    <reaction evidence="8">
        <text>L-seryl-[protein] + ATP = O-phospho-L-seryl-[protein] + ADP + H(+)</text>
        <dbReference type="Rhea" id="RHEA:17989"/>
        <dbReference type="Rhea" id="RHEA-COMP:9863"/>
        <dbReference type="Rhea" id="RHEA-COMP:11604"/>
        <dbReference type="ChEBI" id="CHEBI:15378"/>
        <dbReference type="ChEBI" id="CHEBI:29999"/>
        <dbReference type="ChEBI" id="CHEBI:30616"/>
        <dbReference type="ChEBI" id="CHEBI:83421"/>
        <dbReference type="ChEBI" id="CHEBI:456216"/>
        <dbReference type="EC" id="2.7.11.1"/>
    </reaction>
</comment>
<dbReference type="InterPro" id="IPR008271">
    <property type="entry name" value="Ser/Thr_kinase_AS"/>
</dbReference>
<evidence type="ECO:0000259" key="11">
    <source>
        <dbReference type="PROSITE" id="PS51781"/>
    </source>
</evidence>
<feature type="domain" description="Protein kinase" evidence="10">
    <location>
        <begin position="18"/>
        <end position="279"/>
    </location>
</feature>
<protein>
    <recommendedName>
        <fullName evidence="1">non-specific serine/threonine protein kinase</fullName>
        <ecNumber evidence="1">2.7.11.1</ecNumber>
    </recommendedName>
</protein>
<sequence>MPDAVPHSPVSRLLNHRYQVLQVLADGGFGHTYLAIDTQMPSGRKCVVKQLKPVENNDRIYQLVQERFQREAAILEALGEAHDQIPCLYAYFEEDGQFYLVEEWVEGDTLTQRVQKQGPLPEPQVLDILVKLLGAIAFIHQQQIVHRDLKPDNIILRQRDQQPVLIDFGAVKETMGTVINSQGQSSQSIVVGTPGFMPSEQMAGRPVYGSDLYSLGLTALYLLTGKLPQDLDVDLFSGDLRWRPLLPDLSPEFAAILDRALQMHPRDRFTNAPQMLAALDACRTLPDTEVVTHSVGTPTVPTEVVTPDPRGVAHPEMPTPLGQSMPSSLPTQPVMPQSANPQAAVPPVTTPQIESRLQSHSSTSSWMIAAILGSIIGTAMLVTAFFLQDQLPFLSALMGSDRSSPGSGVDPSLSPRTAMPPNTSPPDGELESSPSGTLTPEAEPSIDSPVNSDPPPGHSDSTPDPTGLVNATIVGEPGSKNIRSGPGTRFGVRHIAYPGDRVEILDSSNDSGGFVWHLIYFPQSQAQGWIAAQLIQQDGASPPPQSPPQTPPPSTPTPDTNATIGGEPGSKNIRSGPGTNFGVRHIAYPGDRVRILNSEQDNGGFVWYEIYFPKSGAKGWIAAQLLSVD</sequence>
<evidence type="ECO:0000313" key="13">
    <source>
        <dbReference type="Proteomes" id="UP000607397"/>
    </source>
</evidence>